<keyword evidence="3" id="KW-1185">Reference proteome</keyword>
<feature type="compositionally biased region" description="Basic and acidic residues" evidence="1">
    <location>
        <begin position="108"/>
        <end position="122"/>
    </location>
</feature>
<dbReference type="EMBL" id="JAHRIN010051485">
    <property type="protein sequence ID" value="MEQ2209550.1"/>
    <property type="molecule type" value="Genomic_DNA"/>
</dbReference>
<proteinExistence type="predicted"/>
<gene>
    <name evidence="2" type="ORF">XENOCAPTIV_000796</name>
</gene>
<feature type="region of interest" description="Disordered" evidence="1">
    <location>
        <begin position="25"/>
        <end position="159"/>
    </location>
</feature>
<comment type="caution">
    <text evidence="2">The sequence shown here is derived from an EMBL/GenBank/DDBJ whole genome shotgun (WGS) entry which is preliminary data.</text>
</comment>
<feature type="non-terminal residue" evidence="2">
    <location>
        <position position="1"/>
    </location>
</feature>
<protein>
    <submittedName>
        <fullName evidence="2">Uncharacterized protein</fullName>
    </submittedName>
</protein>
<evidence type="ECO:0000256" key="1">
    <source>
        <dbReference type="SAM" id="MobiDB-lite"/>
    </source>
</evidence>
<sequence length="180" mass="19629">STAMGSGTSRGKKVAPACVSEVTRAGGAGVHPSQQARGPFNQRKVQGRNSEGPHSECSGEDDDTLRGDHTDGQGASPRRTFIWSKTRGLCPFSREDTEDETSSSPQLDEPRVPRRGPQDVNKRSNCVFTHRKPHTPAGVIQRHKAEHSDPLTSTPHKEHLEEPVALRSRFIAEHGPLCVI</sequence>
<accession>A0ABV0RMY3</accession>
<evidence type="ECO:0000313" key="2">
    <source>
        <dbReference type="EMBL" id="MEQ2209550.1"/>
    </source>
</evidence>
<organism evidence="2 3">
    <name type="scientific">Xenoophorus captivus</name>
    <dbReference type="NCBI Taxonomy" id="1517983"/>
    <lineage>
        <taxon>Eukaryota</taxon>
        <taxon>Metazoa</taxon>
        <taxon>Chordata</taxon>
        <taxon>Craniata</taxon>
        <taxon>Vertebrata</taxon>
        <taxon>Euteleostomi</taxon>
        <taxon>Actinopterygii</taxon>
        <taxon>Neopterygii</taxon>
        <taxon>Teleostei</taxon>
        <taxon>Neoteleostei</taxon>
        <taxon>Acanthomorphata</taxon>
        <taxon>Ovalentaria</taxon>
        <taxon>Atherinomorphae</taxon>
        <taxon>Cyprinodontiformes</taxon>
        <taxon>Goodeidae</taxon>
        <taxon>Xenoophorus</taxon>
    </lineage>
</organism>
<evidence type="ECO:0000313" key="3">
    <source>
        <dbReference type="Proteomes" id="UP001434883"/>
    </source>
</evidence>
<name>A0ABV0RMY3_9TELE</name>
<reference evidence="2 3" key="1">
    <citation type="submission" date="2021-06" db="EMBL/GenBank/DDBJ databases">
        <authorList>
            <person name="Palmer J.M."/>
        </authorList>
    </citation>
    <scope>NUCLEOTIDE SEQUENCE [LARGE SCALE GENOMIC DNA]</scope>
    <source>
        <strain evidence="2 3">XC_2019</strain>
        <tissue evidence="2">Muscle</tissue>
    </source>
</reference>
<dbReference type="Proteomes" id="UP001434883">
    <property type="component" value="Unassembled WGS sequence"/>
</dbReference>